<evidence type="ECO:0000313" key="3">
    <source>
        <dbReference type="Proteomes" id="UP000028719"/>
    </source>
</evidence>
<accession>A0ABR4UG06</accession>
<feature type="signal peptide" evidence="1">
    <location>
        <begin position="1"/>
        <end position="19"/>
    </location>
</feature>
<keyword evidence="1" id="KW-0732">Signal</keyword>
<reference evidence="2 3" key="1">
    <citation type="submission" date="2014-07" db="EMBL/GenBank/DDBJ databases">
        <title>Genome of Chryseobacterium vrystaatense LMG 22846.</title>
        <authorList>
            <person name="Pipes S.E."/>
            <person name="Stropko S.J."/>
            <person name="Newman J.D."/>
        </authorList>
    </citation>
    <scope>NUCLEOTIDE SEQUENCE [LARGE SCALE GENOMIC DNA]</scope>
    <source>
        <strain evidence="2 3">LMG 22846</strain>
    </source>
</reference>
<dbReference type="EMBL" id="JPRI01000012">
    <property type="protein sequence ID" value="KFF23445.1"/>
    <property type="molecule type" value="Genomic_DNA"/>
</dbReference>
<organism evidence="2 3">
    <name type="scientific">Chryseobacterium vrystaatense</name>
    <dbReference type="NCBI Taxonomy" id="307480"/>
    <lineage>
        <taxon>Bacteria</taxon>
        <taxon>Pseudomonadati</taxon>
        <taxon>Bacteroidota</taxon>
        <taxon>Flavobacteriia</taxon>
        <taxon>Flavobacteriales</taxon>
        <taxon>Weeksellaceae</taxon>
        <taxon>Chryseobacterium group</taxon>
        <taxon>Chryseobacterium</taxon>
    </lineage>
</organism>
<dbReference type="Proteomes" id="UP000028719">
    <property type="component" value="Unassembled WGS sequence"/>
</dbReference>
<gene>
    <name evidence="2" type="ORF">IW16_24585</name>
</gene>
<evidence type="ECO:0000256" key="1">
    <source>
        <dbReference type="SAM" id="SignalP"/>
    </source>
</evidence>
<feature type="chain" id="PRO_5046461017" evidence="1">
    <location>
        <begin position="20"/>
        <end position="168"/>
    </location>
</feature>
<protein>
    <submittedName>
        <fullName evidence="2">Uncharacterized protein</fullName>
    </submittedName>
</protein>
<sequence>MIYKLLTIALLVWVSIIKAQTNNDSTQQIKNNTFLQNIKTKEDQTTFLIYNIGKEYLLITKLDFSFNFYWYKEVIDFTNQSKTYNLVRKQLNVKDKLLENLFEYECSTKNSINENEGSSYIYFRLYSNNIKKCEFVTPYLYYNKRVKDQLPIKKKYIEYLTVKLLDVY</sequence>
<evidence type="ECO:0000313" key="2">
    <source>
        <dbReference type="EMBL" id="KFF23445.1"/>
    </source>
</evidence>
<keyword evidence="3" id="KW-1185">Reference proteome</keyword>
<comment type="caution">
    <text evidence="2">The sequence shown here is derived from an EMBL/GenBank/DDBJ whole genome shotgun (WGS) entry which is preliminary data.</text>
</comment>
<proteinExistence type="predicted"/>
<name>A0ABR4UG06_9FLAO</name>
<dbReference type="RefSeq" id="WP_034750489.1">
    <property type="nucleotide sequence ID" value="NZ_JPRI01000012.1"/>
</dbReference>